<comment type="caution">
    <text evidence="1">The sequence shown here is derived from an EMBL/GenBank/DDBJ whole genome shotgun (WGS) entry which is preliminary data.</text>
</comment>
<reference evidence="1 2" key="1">
    <citation type="journal article" date="2014" name="Agronomy (Basel)">
        <title>A Draft Genome Sequence for Ensete ventricosum, the Drought-Tolerant Tree Against Hunger.</title>
        <authorList>
            <person name="Harrison J."/>
            <person name="Moore K.A."/>
            <person name="Paszkiewicz K."/>
            <person name="Jones T."/>
            <person name="Grant M."/>
            <person name="Ambacheew D."/>
            <person name="Muzemil S."/>
            <person name="Studholme D.J."/>
        </authorList>
    </citation>
    <scope>NUCLEOTIDE SEQUENCE [LARGE SCALE GENOMIC DNA]</scope>
</reference>
<sequence>MDGVLGFPCLEGDLWLIFLPRVLLYDGAGVGLPIRCAISVRRWSVNDDVNLLLYQTMGAWERLSGPLHITLEISPMYELLNLDIEVMTFLCVMTAVSMEMTILYQVLELSWGLHWVGRP</sequence>
<organism evidence="1 2">
    <name type="scientific">Ensete ventricosum</name>
    <name type="common">Abyssinian banana</name>
    <name type="synonym">Musa ensete</name>
    <dbReference type="NCBI Taxonomy" id="4639"/>
    <lineage>
        <taxon>Eukaryota</taxon>
        <taxon>Viridiplantae</taxon>
        <taxon>Streptophyta</taxon>
        <taxon>Embryophyta</taxon>
        <taxon>Tracheophyta</taxon>
        <taxon>Spermatophyta</taxon>
        <taxon>Magnoliopsida</taxon>
        <taxon>Liliopsida</taxon>
        <taxon>Zingiberales</taxon>
        <taxon>Musaceae</taxon>
        <taxon>Ensete</taxon>
    </lineage>
</organism>
<evidence type="ECO:0000313" key="2">
    <source>
        <dbReference type="Proteomes" id="UP000287651"/>
    </source>
</evidence>
<dbReference type="EMBL" id="AMZH03009558">
    <property type="protein sequence ID" value="RRT56601.1"/>
    <property type="molecule type" value="Genomic_DNA"/>
</dbReference>
<gene>
    <name evidence="1" type="ORF">B296_00012324</name>
</gene>
<protein>
    <submittedName>
        <fullName evidence="1">Uncharacterized protein</fullName>
    </submittedName>
</protein>
<evidence type="ECO:0000313" key="1">
    <source>
        <dbReference type="EMBL" id="RRT56601.1"/>
    </source>
</evidence>
<accession>A0A426YY62</accession>
<proteinExistence type="predicted"/>
<name>A0A426YY62_ENSVE</name>
<dbReference type="Proteomes" id="UP000287651">
    <property type="component" value="Unassembled WGS sequence"/>
</dbReference>
<dbReference type="AlphaFoldDB" id="A0A426YY62"/>